<keyword evidence="3" id="KW-1185">Reference proteome</keyword>
<proteinExistence type="predicted"/>
<reference evidence="2 3" key="1">
    <citation type="journal article" date="2023" name="Plants (Basel)">
        <title>Bridging the Gap: Combining Genomics and Transcriptomics Approaches to Understand Stylosanthes scabra, an Orphan Legume from the Brazilian Caatinga.</title>
        <authorList>
            <person name="Ferreira-Neto J.R.C."/>
            <person name="da Silva M.D."/>
            <person name="Binneck E."/>
            <person name="de Melo N.F."/>
            <person name="da Silva R.H."/>
            <person name="de Melo A.L.T.M."/>
            <person name="Pandolfi V."/>
            <person name="Bustamante F.O."/>
            <person name="Brasileiro-Vidal A.C."/>
            <person name="Benko-Iseppon A.M."/>
        </authorList>
    </citation>
    <scope>NUCLEOTIDE SEQUENCE [LARGE SCALE GENOMIC DNA]</scope>
    <source>
        <tissue evidence="2">Leaves</tissue>
    </source>
</reference>
<comment type="caution">
    <text evidence="2">The sequence shown here is derived from an EMBL/GenBank/DDBJ whole genome shotgun (WGS) entry which is preliminary data.</text>
</comment>
<evidence type="ECO:0000313" key="2">
    <source>
        <dbReference type="EMBL" id="MED6158890.1"/>
    </source>
</evidence>
<feature type="non-terminal residue" evidence="2">
    <location>
        <position position="81"/>
    </location>
</feature>
<evidence type="ECO:0000256" key="1">
    <source>
        <dbReference type="SAM" id="Phobius"/>
    </source>
</evidence>
<organism evidence="2 3">
    <name type="scientific">Stylosanthes scabra</name>
    <dbReference type="NCBI Taxonomy" id="79078"/>
    <lineage>
        <taxon>Eukaryota</taxon>
        <taxon>Viridiplantae</taxon>
        <taxon>Streptophyta</taxon>
        <taxon>Embryophyta</taxon>
        <taxon>Tracheophyta</taxon>
        <taxon>Spermatophyta</taxon>
        <taxon>Magnoliopsida</taxon>
        <taxon>eudicotyledons</taxon>
        <taxon>Gunneridae</taxon>
        <taxon>Pentapetalae</taxon>
        <taxon>rosids</taxon>
        <taxon>fabids</taxon>
        <taxon>Fabales</taxon>
        <taxon>Fabaceae</taxon>
        <taxon>Papilionoideae</taxon>
        <taxon>50 kb inversion clade</taxon>
        <taxon>dalbergioids sensu lato</taxon>
        <taxon>Dalbergieae</taxon>
        <taxon>Pterocarpus clade</taxon>
        <taxon>Stylosanthes</taxon>
    </lineage>
</organism>
<protein>
    <submittedName>
        <fullName evidence="2">Uncharacterized protein</fullName>
    </submittedName>
</protein>
<gene>
    <name evidence="2" type="ORF">PIB30_037265</name>
</gene>
<keyword evidence="1" id="KW-0812">Transmembrane</keyword>
<dbReference type="Proteomes" id="UP001341840">
    <property type="component" value="Unassembled WGS sequence"/>
</dbReference>
<name>A0ABU6UE43_9FABA</name>
<feature type="transmembrane region" description="Helical" evidence="1">
    <location>
        <begin position="34"/>
        <end position="52"/>
    </location>
</feature>
<keyword evidence="1" id="KW-1133">Transmembrane helix</keyword>
<evidence type="ECO:0000313" key="3">
    <source>
        <dbReference type="Proteomes" id="UP001341840"/>
    </source>
</evidence>
<dbReference type="EMBL" id="JASCZI010121015">
    <property type="protein sequence ID" value="MED6158890.1"/>
    <property type="molecule type" value="Genomic_DNA"/>
</dbReference>
<keyword evidence="1" id="KW-0472">Membrane</keyword>
<sequence>MKNTKAQTPSYHTPIFFSYHPLHYYHIRNSKNKLLLFLLALPEIITIILHRFSSTSSSFLLSIMERGLSPSLSPSFSYLEK</sequence>
<accession>A0ABU6UE43</accession>